<dbReference type="Gene3D" id="3.40.190.10">
    <property type="entry name" value="Periplasmic binding protein-like II"/>
    <property type="match status" value="2"/>
</dbReference>
<keyword evidence="2" id="KW-0805">Transcription regulation</keyword>
<dbReference type="RefSeq" id="WP_191829991.1">
    <property type="nucleotide sequence ID" value="NZ_JACYHB010000015.1"/>
</dbReference>
<sequence>MAEARADRTALRALELLVATDSHGSISAAARALGVSQPTASAGLRSLERRLGLELLERTTRGARLTETGRATAAWAREVVEASDRFERATAALRDAPTARVRVAASLTVAEYLAPRWLARLALDGRTTPGSPDVELVVRNSTDVTDLVLDGGVELGFVESASVRRGLRTRTVAHDELVVVVGPSHPWARRSALRVDELVAGGLVVRESGSGTRETLERALAAHGTRLPDHLPHLGSTAALKTAVQHGGAVAVLSSLAVSDDVAHGTLVTVAVPGLELGRRLRMVWKDGVALSAGARRVAGAATGT</sequence>
<evidence type="ECO:0000313" key="6">
    <source>
        <dbReference type="EMBL" id="MBD8080410.1"/>
    </source>
</evidence>
<evidence type="ECO:0000313" key="7">
    <source>
        <dbReference type="Proteomes" id="UP000610846"/>
    </source>
</evidence>
<evidence type="ECO:0000256" key="2">
    <source>
        <dbReference type="ARBA" id="ARBA00023015"/>
    </source>
</evidence>
<evidence type="ECO:0000259" key="5">
    <source>
        <dbReference type="PROSITE" id="PS50931"/>
    </source>
</evidence>
<accession>A0A927J2H1</accession>
<dbReference type="Pfam" id="PF00126">
    <property type="entry name" value="HTH_1"/>
    <property type="match status" value="1"/>
</dbReference>
<dbReference type="AlphaFoldDB" id="A0A927J2H1"/>
<gene>
    <name evidence="6" type="ORF">IF651_15255</name>
</gene>
<comment type="similarity">
    <text evidence="1">Belongs to the LysR transcriptional regulatory family.</text>
</comment>
<protein>
    <submittedName>
        <fullName evidence="6">LysR family transcriptional regulator</fullName>
    </submittedName>
</protein>
<dbReference type="EMBL" id="JACYHB010000015">
    <property type="protein sequence ID" value="MBD8080410.1"/>
    <property type="molecule type" value="Genomic_DNA"/>
</dbReference>
<reference evidence="6" key="2">
    <citation type="submission" date="2020-09" db="EMBL/GenBank/DDBJ databases">
        <authorList>
            <person name="Yu Y."/>
        </authorList>
    </citation>
    <scope>NUCLEOTIDE SEQUENCE</scope>
    <source>
        <strain evidence="6">KCTC 49039</strain>
    </source>
</reference>
<evidence type="ECO:0000256" key="4">
    <source>
        <dbReference type="ARBA" id="ARBA00023163"/>
    </source>
</evidence>
<dbReference type="InterPro" id="IPR005119">
    <property type="entry name" value="LysR_subst-bd"/>
</dbReference>
<comment type="caution">
    <text evidence="6">The sequence shown here is derived from an EMBL/GenBank/DDBJ whole genome shotgun (WGS) entry which is preliminary data.</text>
</comment>
<feature type="domain" description="HTH lysR-type" evidence="5">
    <location>
        <begin position="11"/>
        <end position="66"/>
    </location>
</feature>
<dbReference type="PRINTS" id="PR00039">
    <property type="entry name" value="HTHLYSR"/>
</dbReference>
<dbReference type="SUPFAM" id="SSF53850">
    <property type="entry name" value="Periplasmic binding protein-like II"/>
    <property type="match status" value="1"/>
</dbReference>
<keyword evidence="7" id="KW-1185">Reference proteome</keyword>
<dbReference type="GO" id="GO:0003700">
    <property type="term" value="F:DNA-binding transcription factor activity"/>
    <property type="evidence" value="ECO:0007669"/>
    <property type="project" value="InterPro"/>
</dbReference>
<reference evidence="6" key="1">
    <citation type="journal article" date="2018" name="Curr. Microbiol.">
        <title>Cellulosimicrobium arenosum sp. nov., Isolated from Marine Sediment Sand.</title>
        <authorList>
            <person name="Oh M."/>
            <person name="Kim J.H."/>
            <person name="Yoon J.H."/>
            <person name="Schumann P."/>
            <person name="Kim W."/>
        </authorList>
    </citation>
    <scope>NUCLEOTIDE SEQUENCE</scope>
    <source>
        <strain evidence="6">KCTC 49039</strain>
    </source>
</reference>
<dbReference type="SUPFAM" id="SSF46785">
    <property type="entry name" value="Winged helix' DNA-binding domain"/>
    <property type="match status" value="1"/>
</dbReference>
<dbReference type="PANTHER" id="PTHR30126:SF39">
    <property type="entry name" value="HTH-TYPE TRANSCRIPTIONAL REGULATOR CYSL"/>
    <property type="match status" value="1"/>
</dbReference>
<dbReference type="Gene3D" id="1.10.10.10">
    <property type="entry name" value="Winged helix-like DNA-binding domain superfamily/Winged helix DNA-binding domain"/>
    <property type="match status" value="1"/>
</dbReference>
<dbReference type="Proteomes" id="UP000610846">
    <property type="component" value="Unassembled WGS sequence"/>
</dbReference>
<dbReference type="InterPro" id="IPR000847">
    <property type="entry name" value="LysR_HTH_N"/>
</dbReference>
<dbReference type="InterPro" id="IPR036388">
    <property type="entry name" value="WH-like_DNA-bd_sf"/>
</dbReference>
<evidence type="ECO:0000256" key="3">
    <source>
        <dbReference type="ARBA" id="ARBA00023125"/>
    </source>
</evidence>
<dbReference type="PROSITE" id="PS50931">
    <property type="entry name" value="HTH_LYSR"/>
    <property type="match status" value="1"/>
</dbReference>
<name>A0A927J2H1_9MICO</name>
<dbReference type="GO" id="GO:0000976">
    <property type="term" value="F:transcription cis-regulatory region binding"/>
    <property type="evidence" value="ECO:0007669"/>
    <property type="project" value="TreeGrafter"/>
</dbReference>
<evidence type="ECO:0000256" key="1">
    <source>
        <dbReference type="ARBA" id="ARBA00009437"/>
    </source>
</evidence>
<organism evidence="6 7">
    <name type="scientific">Cellulosimicrobium arenosum</name>
    <dbReference type="NCBI Taxonomy" id="2708133"/>
    <lineage>
        <taxon>Bacteria</taxon>
        <taxon>Bacillati</taxon>
        <taxon>Actinomycetota</taxon>
        <taxon>Actinomycetes</taxon>
        <taxon>Micrococcales</taxon>
        <taxon>Promicromonosporaceae</taxon>
        <taxon>Cellulosimicrobium</taxon>
    </lineage>
</organism>
<dbReference type="PANTHER" id="PTHR30126">
    <property type="entry name" value="HTH-TYPE TRANSCRIPTIONAL REGULATOR"/>
    <property type="match status" value="1"/>
</dbReference>
<dbReference type="InterPro" id="IPR036390">
    <property type="entry name" value="WH_DNA-bd_sf"/>
</dbReference>
<keyword evidence="4" id="KW-0804">Transcription</keyword>
<proteinExistence type="inferred from homology"/>
<keyword evidence="3" id="KW-0238">DNA-binding</keyword>
<dbReference type="Pfam" id="PF03466">
    <property type="entry name" value="LysR_substrate"/>
    <property type="match status" value="1"/>
</dbReference>